<evidence type="ECO:0000256" key="8">
    <source>
        <dbReference type="ARBA" id="ARBA00023136"/>
    </source>
</evidence>
<evidence type="ECO:0000256" key="9">
    <source>
        <dbReference type="SAM" id="Phobius"/>
    </source>
</evidence>
<keyword evidence="6 12" id="KW-0067">ATP-binding</keyword>
<dbReference type="Proteomes" id="UP000321234">
    <property type="component" value="Unassembled WGS sequence"/>
</dbReference>
<dbReference type="RefSeq" id="WP_147926083.1">
    <property type="nucleotide sequence ID" value="NZ_VKAC01000005.1"/>
</dbReference>
<dbReference type="SMART" id="SM00240">
    <property type="entry name" value="FHA"/>
    <property type="match status" value="2"/>
</dbReference>
<dbReference type="PROSITE" id="PS50893">
    <property type="entry name" value="ABC_TRANSPORTER_2"/>
    <property type="match status" value="1"/>
</dbReference>
<evidence type="ECO:0000256" key="6">
    <source>
        <dbReference type="ARBA" id="ARBA00022840"/>
    </source>
</evidence>
<dbReference type="InterPro" id="IPR027417">
    <property type="entry name" value="P-loop_NTPase"/>
</dbReference>
<dbReference type="GO" id="GO:0005524">
    <property type="term" value="F:ATP binding"/>
    <property type="evidence" value="ECO:0007669"/>
    <property type="project" value="UniProtKB-KW"/>
</dbReference>
<dbReference type="SUPFAM" id="SSF49879">
    <property type="entry name" value="SMAD/FHA domain"/>
    <property type="match status" value="2"/>
</dbReference>
<keyword evidence="4 9" id="KW-0812">Transmembrane</keyword>
<feature type="transmembrane region" description="Helical" evidence="9">
    <location>
        <begin position="627"/>
        <end position="647"/>
    </location>
</feature>
<reference evidence="12 13" key="1">
    <citation type="submission" date="2019-07" db="EMBL/GenBank/DDBJ databases">
        <title>Quadrisphaera sp. strain DD2A genome sequencing and assembly.</title>
        <authorList>
            <person name="Kim I."/>
        </authorList>
    </citation>
    <scope>NUCLEOTIDE SEQUENCE [LARGE SCALE GENOMIC DNA]</scope>
    <source>
        <strain evidence="12 13">DD2A</strain>
    </source>
</reference>
<dbReference type="AlphaFoldDB" id="A0A5C8ZHF0"/>
<dbReference type="FunFam" id="3.40.50.300:FF:000474">
    <property type="entry name" value="Putative ABC transporter ATP-binding subunit"/>
    <property type="match status" value="1"/>
</dbReference>
<dbReference type="PANTHER" id="PTHR48041:SF139">
    <property type="entry name" value="PROTEIN SCARLET"/>
    <property type="match status" value="1"/>
</dbReference>
<protein>
    <submittedName>
        <fullName evidence="12">ATP-binding cassette domain-containing protein</fullName>
    </submittedName>
</protein>
<evidence type="ECO:0000256" key="2">
    <source>
        <dbReference type="ARBA" id="ARBA00022448"/>
    </source>
</evidence>
<evidence type="ECO:0000256" key="1">
    <source>
        <dbReference type="ARBA" id="ARBA00004141"/>
    </source>
</evidence>
<gene>
    <name evidence="12" type="ORF">FMM08_09200</name>
</gene>
<organism evidence="12 13">
    <name type="scientific">Quadrisphaera setariae</name>
    <dbReference type="NCBI Taxonomy" id="2593304"/>
    <lineage>
        <taxon>Bacteria</taxon>
        <taxon>Bacillati</taxon>
        <taxon>Actinomycetota</taxon>
        <taxon>Actinomycetes</taxon>
        <taxon>Kineosporiales</taxon>
        <taxon>Kineosporiaceae</taxon>
        <taxon>Quadrisphaera</taxon>
    </lineage>
</organism>
<comment type="caution">
    <text evidence="12">The sequence shown here is derived from an EMBL/GenBank/DDBJ whole genome shotgun (WGS) entry which is preliminary data.</text>
</comment>
<feature type="transmembrane region" description="Helical" evidence="9">
    <location>
        <begin position="742"/>
        <end position="762"/>
    </location>
</feature>
<dbReference type="Gene3D" id="2.60.200.20">
    <property type="match status" value="2"/>
</dbReference>
<evidence type="ECO:0000259" key="11">
    <source>
        <dbReference type="PROSITE" id="PS50893"/>
    </source>
</evidence>
<keyword evidence="5" id="KW-0547">Nucleotide-binding</keyword>
<evidence type="ECO:0000256" key="4">
    <source>
        <dbReference type="ARBA" id="ARBA00022692"/>
    </source>
</evidence>
<name>A0A5C8ZHF0_9ACTN</name>
<evidence type="ECO:0000259" key="10">
    <source>
        <dbReference type="PROSITE" id="PS50006"/>
    </source>
</evidence>
<dbReference type="InterPro" id="IPR008984">
    <property type="entry name" value="SMAD_FHA_dom_sf"/>
</dbReference>
<dbReference type="CDD" id="cd00060">
    <property type="entry name" value="FHA"/>
    <property type="match status" value="1"/>
</dbReference>
<dbReference type="EMBL" id="VKAC01000005">
    <property type="protein sequence ID" value="TXR56290.1"/>
    <property type="molecule type" value="Genomic_DNA"/>
</dbReference>
<keyword evidence="2" id="KW-0813">Transport</keyword>
<dbReference type="Gene3D" id="3.40.50.300">
    <property type="entry name" value="P-loop containing nucleotide triphosphate hydrolases"/>
    <property type="match status" value="1"/>
</dbReference>
<dbReference type="Pfam" id="PF00005">
    <property type="entry name" value="ABC_tran"/>
    <property type="match status" value="1"/>
</dbReference>
<feature type="transmembrane region" description="Helical" evidence="9">
    <location>
        <begin position="713"/>
        <end position="735"/>
    </location>
</feature>
<dbReference type="InterPro" id="IPR003439">
    <property type="entry name" value="ABC_transporter-like_ATP-bd"/>
</dbReference>
<dbReference type="GO" id="GO:0140359">
    <property type="term" value="F:ABC-type transporter activity"/>
    <property type="evidence" value="ECO:0007669"/>
    <property type="project" value="InterPro"/>
</dbReference>
<dbReference type="InterPro" id="IPR000253">
    <property type="entry name" value="FHA_dom"/>
</dbReference>
<dbReference type="InterPro" id="IPR013525">
    <property type="entry name" value="ABC2_TM"/>
</dbReference>
<feature type="domain" description="ABC transporter" evidence="11">
    <location>
        <begin position="263"/>
        <end position="504"/>
    </location>
</feature>
<evidence type="ECO:0000256" key="5">
    <source>
        <dbReference type="ARBA" id="ARBA00022741"/>
    </source>
</evidence>
<dbReference type="SUPFAM" id="SSF52540">
    <property type="entry name" value="P-loop containing nucleoside triphosphate hydrolases"/>
    <property type="match status" value="1"/>
</dbReference>
<dbReference type="GO" id="GO:0016887">
    <property type="term" value="F:ATP hydrolysis activity"/>
    <property type="evidence" value="ECO:0007669"/>
    <property type="project" value="InterPro"/>
</dbReference>
<sequence length="842" mass="88247">MVSAAPTRALLVRQDGRTWSEPSHAAVGRRLTVGRTAASDVPVDHPLVSRDHAVLELTDQGWLLTDLASRNGTYRRGERISRVLLEGEVEVRLGDPDTGPALQLLTAAPAAPKRAAAPASVAGPGLTAGAAAGLVDGLPADGSGDRWRWGASAVFRPPTAVHSPTTVVVRIGRATDNTIVVPDLLVSRHHAELVPDGSPGGTGYLVRDLGSANGTFVDGSPVPRGGSAVLPEGGLLSVGHTRFVLRGGDLHEHVDDGRVSFEARGLEVSAPVPGRDAPKGARRVLLDGVSFSLEERSLLAVVGPSGAGKSTLLGALTGFRPAQHGEVLYDGRDLYRDYADLRHRIGLVPQDDVLHTQLTVRTALTYAAQLRFPADTSADERAARVEEVIVELGLTAQADLAVEKLSGGQRKRTSVALELLTKPSLLFLDEPTSGLDPGLDKSVMRTLRGLADDGRTVVVVTHSTANLEVCDRVLLLAPGGSVAYFGPPQGLLEHFGLPDHSDVFLALSSSPRDADGRTWKERFRPHAEEVAPPTSAVPAVQAGADGAAGAAGGAWGAPPKRQPVWKQTAVLVRRYLAVIAADRQYVGLLVGLPLALAVLARIAPTPLGLLPPPLPGPGEVQRLNTETVTLLMILVLSGALVGAAASVREVVEERPIYRRERAIGLSPVAYLASKALVLGSVVVVQSVVLVVLALVGRDLPSSGVVLPWAFPEVVLAVAVVAVASACLGLAISAAATTADQAMPLMVLLVMAQLVFTGALFPVDGRFALEQLAWLVPARWGFNMAAGTVDLPALVPGMDLVDPLWATTPGEWWLALGMTVVVAAVALVAARLLLRRAEPSRHR</sequence>
<dbReference type="Pfam" id="PF00498">
    <property type="entry name" value="FHA"/>
    <property type="match status" value="2"/>
</dbReference>
<comment type="subcellular location">
    <subcellularLocation>
        <location evidence="1">Membrane</location>
        <topology evidence="1">Multi-pass membrane protein</topology>
    </subcellularLocation>
</comment>
<feature type="domain" description="FHA" evidence="10">
    <location>
        <begin position="169"/>
        <end position="222"/>
    </location>
</feature>
<dbReference type="PROSITE" id="PS50006">
    <property type="entry name" value="FHA_DOMAIN"/>
    <property type="match status" value="2"/>
</dbReference>
<keyword evidence="13" id="KW-1185">Reference proteome</keyword>
<dbReference type="InterPro" id="IPR003593">
    <property type="entry name" value="AAA+_ATPase"/>
</dbReference>
<keyword evidence="8 9" id="KW-0472">Membrane</keyword>
<evidence type="ECO:0000313" key="12">
    <source>
        <dbReference type="EMBL" id="TXR56290.1"/>
    </source>
</evidence>
<proteinExistence type="predicted"/>
<dbReference type="Pfam" id="PF01061">
    <property type="entry name" value="ABC2_membrane"/>
    <property type="match status" value="1"/>
</dbReference>
<dbReference type="OrthoDB" id="9804819at2"/>
<dbReference type="GO" id="GO:0016020">
    <property type="term" value="C:membrane"/>
    <property type="evidence" value="ECO:0007669"/>
    <property type="project" value="UniProtKB-SubCell"/>
</dbReference>
<keyword evidence="3" id="KW-0597">Phosphoprotein</keyword>
<accession>A0A5C8ZHF0</accession>
<feature type="transmembrane region" description="Helical" evidence="9">
    <location>
        <begin position="811"/>
        <end position="833"/>
    </location>
</feature>
<evidence type="ECO:0000256" key="7">
    <source>
        <dbReference type="ARBA" id="ARBA00022989"/>
    </source>
</evidence>
<feature type="transmembrane region" description="Helical" evidence="9">
    <location>
        <begin position="668"/>
        <end position="693"/>
    </location>
</feature>
<dbReference type="InterPro" id="IPR050352">
    <property type="entry name" value="ABCG_transporters"/>
</dbReference>
<dbReference type="PANTHER" id="PTHR48041">
    <property type="entry name" value="ABC TRANSPORTER G FAMILY MEMBER 28"/>
    <property type="match status" value="1"/>
</dbReference>
<dbReference type="SMART" id="SM00382">
    <property type="entry name" value="AAA"/>
    <property type="match status" value="1"/>
</dbReference>
<evidence type="ECO:0000313" key="13">
    <source>
        <dbReference type="Proteomes" id="UP000321234"/>
    </source>
</evidence>
<evidence type="ECO:0000256" key="3">
    <source>
        <dbReference type="ARBA" id="ARBA00022553"/>
    </source>
</evidence>
<keyword evidence="7 9" id="KW-1133">Transmembrane helix</keyword>
<feature type="domain" description="FHA" evidence="10">
    <location>
        <begin position="31"/>
        <end position="80"/>
    </location>
</feature>